<keyword evidence="4" id="KW-1185">Reference proteome</keyword>
<dbReference type="Pfam" id="PF04471">
    <property type="entry name" value="Mrr_cat"/>
    <property type="match status" value="1"/>
</dbReference>
<dbReference type="PANTHER" id="PTHR30015:SF6">
    <property type="entry name" value="SLL1429 PROTEIN"/>
    <property type="match status" value="1"/>
</dbReference>
<keyword evidence="1" id="KW-0812">Transmembrane</keyword>
<dbReference type="SUPFAM" id="SSF52980">
    <property type="entry name" value="Restriction endonuclease-like"/>
    <property type="match status" value="1"/>
</dbReference>
<proteinExistence type="predicted"/>
<dbReference type="GO" id="GO:0015666">
    <property type="term" value="F:restriction endodeoxyribonuclease activity"/>
    <property type="evidence" value="ECO:0007669"/>
    <property type="project" value="TreeGrafter"/>
</dbReference>
<dbReference type="GO" id="GO:0009307">
    <property type="term" value="P:DNA restriction-modification system"/>
    <property type="evidence" value="ECO:0007669"/>
    <property type="project" value="InterPro"/>
</dbReference>
<organism evidence="3 4">
    <name type="scientific">Candidatus Nitrosocaldus cavascurensis</name>
    <dbReference type="NCBI Taxonomy" id="2058097"/>
    <lineage>
        <taxon>Archaea</taxon>
        <taxon>Nitrososphaerota</taxon>
        <taxon>Nitrososphaeria</taxon>
        <taxon>Candidatus Nitrosocaldales</taxon>
        <taxon>Candidatus Nitrosocaldaceae</taxon>
        <taxon>Candidatus Nitrosocaldus</taxon>
    </lineage>
</organism>
<dbReference type="Proteomes" id="UP000236248">
    <property type="component" value="Chromosome NCAV"/>
</dbReference>
<evidence type="ECO:0000313" key="4">
    <source>
        <dbReference type="Proteomes" id="UP000236248"/>
    </source>
</evidence>
<reference evidence="4" key="1">
    <citation type="submission" date="2018-01" db="EMBL/GenBank/DDBJ databases">
        <authorList>
            <person name="Kerou L M."/>
        </authorList>
    </citation>
    <scope>NUCLEOTIDE SEQUENCE [LARGE SCALE GENOMIC DNA]</scope>
    <source>
        <strain evidence="4">SCU2</strain>
    </source>
</reference>
<feature type="domain" description="Restriction endonuclease type IV Mrr" evidence="2">
    <location>
        <begin position="57"/>
        <end position="168"/>
    </location>
</feature>
<dbReference type="InterPro" id="IPR011335">
    <property type="entry name" value="Restrct_endonuc-II-like"/>
</dbReference>
<dbReference type="InterPro" id="IPR007560">
    <property type="entry name" value="Restrct_endonuc_IV_Mrr"/>
</dbReference>
<dbReference type="InterPro" id="IPR052906">
    <property type="entry name" value="Type_IV_Methyl-Rstrct_Enzyme"/>
</dbReference>
<dbReference type="Gene3D" id="3.40.1350.10">
    <property type="match status" value="1"/>
</dbReference>
<dbReference type="EMBL" id="LT981265">
    <property type="protein sequence ID" value="SPC34499.1"/>
    <property type="molecule type" value="Genomic_DNA"/>
</dbReference>
<dbReference type="KEGG" id="ncv:NCAV_1333"/>
<evidence type="ECO:0000313" key="3">
    <source>
        <dbReference type="EMBL" id="SPC34499.1"/>
    </source>
</evidence>
<feature type="transmembrane region" description="Helical" evidence="1">
    <location>
        <begin position="19"/>
        <end position="38"/>
    </location>
</feature>
<protein>
    <recommendedName>
        <fullName evidence="2">Restriction endonuclease type IV Mrr domain-containing protein</fullName>
    </recommendedName>
</protein>
<evidence type="ECO:0000256" key="1">
    <source>
        <dbReference type="SAM" id="Phobius"/>
    </source>
</evidence>
<dbReference type="PANTHER" id="PTHR30015">
    <property type="entry name" value="MRR RESTRICTION SYSTEM PROTEIN"/>
    <property type="match status" value="1"/>
</dbReference>
<keyword evidence="1" id="KW-0472">Membrane</keyword>
<dbReference type="InterPro" id="IPR011856">
    <property type="entry name" value="tRNA_endonuc-like_dom_sf"/>
</dbReference>
<keyword evidence="1" id="KW-1133">Transmembrane helix</keyword>
<gene>
    <name evidence="3" type="ORF">NCAV_1333</name>
</gene>
<name>A0A2K5ASA5_9ARCH</name>
<dbReference type="AlphaFoldDB" id="A0A2K5ASA5"/>
<sequence>MFILGIIPFSYLDLLQTQIQIMLLIPIILAIIIALLAIRYRGRKSKERLKRLTLERLKSMDPKEFEHAVADMLRAMDYKDVRVVGGSGDLAVDITAKRGKDKVVIQCKRYTGKKVTSPELQMFIGMMLTEYKATKGIYVTTSSFTQDAVELARRHGIELWDGDRLAEVISRLS</sequence>
<evidence type="ECO:0000259" key="2">
    <source>
        <dbReference type="Pfam" id="PF04471"/>
    </source>
</evidence>
<dbReference type="GO" id="GO:0003677">
    <property type="term" value="F:DNA binding"/>
    <property type="evidence" value="ECO:0007669"/>
    <property type="project" value="InterPro"/>
</dbReference>
<accession>A0A2K5ASA5</accession>